<keyword evidence="4" id="KW-0539">Nucleus</keyword>
<protein>
    <recommendedName>
        <fullName evidence="5">U6 snRNA phosphodiesterase 1</fullName>
    </recommendedName>
    <alternativeName>
        <fullName evidence="6">3'-5' RNA exonuclease USB1</fullName>
    </alternativeName>
</protein>
<comment type="caution">
    <text evidence="8">The sequence shown here is derived from an EMBL/GenBank/DDBJ whole genome shotgun (WGS) entry which is preliminary data.</text>
</comment>
<evidence type="ECO:0000256" key="4">
    <source>
        <dbReference type="ARBA" id="ARBA00023242"/>
    </source>
</evidence>
<dbReference type="EMBL" id="JAFCMP010000013">
    <property type="protein sequence ID" value="KAG5191950.1"/>
    <property type="molecule type" value="Genomic_DNA"/>
</dbReference>
<dbReference type="PANTHER" id="PTHR13522">
    <property type="entry name" value="U6 SNRNA PHOSPHODIESTERASE 1"/>
    <property type="match status" value="1"/>
</dbReference>
<dbReference type="PANTHER" id="PTHR13522:SF3">
    <property type="entry name" value="U6 SNRNA PHOSPHODIESTERASE 1"/>
    <property type="match status" value="1"/>
</dbReference>
<evidence type="ECO:0000256" key="5">
    <source>
        <dbReference type="ARBA" id="ARBA00029543"/>
    </source>
</evidence>
<dbReference type="GO" id="GO:0016829">
    <property type="term" value="F:lyase activity"/>
    <property type="evidence" value="ECO:0007669"/>
    <property type="project" value="UniProtKB-KW"/>
</dbReference>
<dbReference type="Gene3D" id="3.90.1140.10">
    <property type="entry name" value="Cyclic phosphodiesterase"/>
    <property type="match status" value="1"/>
</dbReference>
<sequence>MDLLGAYDSGDSGSDSDAARSFQRAAPHERGRWPSHVHIAVPPSAELRELSAAAIRHLEARLLRAAQAQQAPPPQQQRARKRPHAAAAPPAPRVIPHDAFAVGGSSANGGGDGLRAGGGSGGGGSGGRGNSCSSGRGDGLRAGAAAAAAAAAGGPRQGGEGEGGAGGVHLSLSRPFALRAHQLEPFAARLRRAAAGARAFRCEVSGAYEVLVNDDRTRSFVCLKVVGGCAPILALIGRVNEALADFQQQTYYEDPKLHISVASTYYEDPKLRISVASAAGDITQLLAAGEHTRRSGSHRSGNNTADARSGDAGGGGGGDNDISPCSADDRGISSSLAGSSGAGGNGRVGSSSEDEEEEVIDVDVTAFVLKAGFKTFTIELG</sequence>
<keyword evidence="9" id="KW-1185">Reference proteome</keyword>
<dbReference type="GO" id="GO:0034477">
    <property type="term" value="P:U6 snRNA 3'-end processing"/>
    <property type="evidence" value="ECO:0007669"/>
    <property type="project" value="InterPro"/>
</dbReference>
<evidence type="ECO:0000256" key="7">
    <source>
        <dbReference type="SAM" id="MobiDB-lite"/>
    </source>
</evidence>
<proteinExistence type="predicted"/>
<evidence type="ECO:0000313" key="9">
    <source>
        <dbReference type="Proteomes" id="UP000664859"/>
    </source>
</evidence>
<dbReference type="GO" id="GO:0005634">
    <property type="term" value="C:nucleus"/>
    <property type="evidence" value="ECO:0007669"/>
    <property type="project" value="TreeGrafter"/>
</dbReference>
<keyword evidence="2" id="KW-0378">Hydrolase</keyword>
<gene>
    <name evidence="8" type="ORF">JKP88DRAFT_347404</name>
</gene>
<dbReference type="GO" id="GO:0000175">
    <property type="term" value="F:3'-5'-RNA exonuclease activity"/>
    <property type="evidence" value="ECO:0007669"/>
    <property type="project" value="TreeGrafter"/>
</dbReference>
<keyword evidence="3" id="KW-0456">Lyase</keyword>
<dbReference type="InterPro" id="IPR027521">
    <property type="entry name" value="Usb1"/>
</dbReference>
<organism evidence="8 9">
    <name type="scientific">Tribonema minus</name>
    <dbReference type="NCBI Taxonomy" id="303371"/>
    <lineage>
        <taxon>Eukaryota</taxon>
        <taxon>Sar</taxon>
        <taxon>Stramenopiles</taxon>
        <taxon>Ochrophyta</taxon>
        <taxon>PX clade</taxon>
        <taxon>Xanthophyceae</taxon>
        <taxon>Tribonematales</taxon>
        <taxon>Tribonemataceae</taxon>
        <taxon>Tribonema</taxon>
    </lineage>
</organism>
<name>A0A836CMF3_9STRA</name>
<evidence type="ECO:0000256" key="2">
    <source>
        <dbReference type="ARBA" id="ARBA00022801"/>
    </source>
</evidence>
<reference evidence="8" key="1">
    <citation type="submission" date="2021-02" db="EMBL/GenBank/DDBJ databases">
        <title>First Annotated Genome of the Yellow-green Alga Tribonema minus.</title>
        <authorList>
            <person name="Mahan K.M."/>
        </authorList>
    </citation>
    <scope>NUCLEOTIDE SEQUENCE</scope>
    <source>
        <strain evidence="8">UTEX B ZZ1240</strain>
    </source>
</reference>
<evidence type="ECO:0000256" key="1">
    <source>
        <dbReference type="ARBA" id="ARBA00022722"/>
    </source>
</evidence>
<feature type="region of interest" description="Disordered" evidence="7">
    <location>
        <begin position="1"/>
        <end position="36"/>
    </location>
</feature>
<dbReference type="Proteomes" id="UP000664859">
    <property type="component" value="Unassembled WGS sequence"/>
</dbReference>
<dbReference type="Pfam" id="PF09749">
    <property type="entry name" value="HVSL"/>
    <property type="match status" value="1"/>
</dbReference>
<feature type="region of interest" description="Disordered" evidence="7">
    <location>
        <begin position="288"/>
        <end position="359"/>
    </location>
</feature>
<evidence type="ECO:0000256" key="3">
    <source>
        <dbReference type="ARBA" id="ARBA00023239"/>
    </source>
</evidence>
<dbReference type="OrthoDB" id="49151at2759"/>
<dbReference type="AlphaFoldDB" id="A0A836CMF3"/>
<accession>A0A836CMF3</accession>
<feature type="compositionally biased region" description="Low complexity" evidence="7">
    <location>
        <begin position="1"/>
        <end position="16"/>
    </location>
</feature>
<evidence type="ECO:0000256" key="6">
    <source>
        <dbReference type="ARBA" id="ARBA00030030"/>
    </source>
</evidence>
<feature type="compositionally biased region" description="Gly residues" evidence="7">
    <location>
        <begin position="106"/>
        <end position="129"/>
    </location>
</feature>
<keyword evidence="1" id="KW-0540">Nuclease</keyword>
<evidence type="ECO:0000313" key="8">
    <source>
        <dbReference type="EMBL" id="KAG5191950.1"/>
    </source>
</evidence>
<feature type="region of interest" description="Disordered" evidence="7">
    <location>
        <begin position="65"/>
        <end position="136"/>
    </location>
</feature>